<dbReference type="GO" id="GO:0050897">
    <property type="term" value="F:cobalt ion binding"/>
    <property type="evidence" value="ECO:0007669"/>
    <property type="project" value="TreeGrafter"/>
</dbReference>
<dbReference type="GO" id="GO:0046870">
    <property type="term" value="F:cadmium ion binding"/>
    <property type="evidence" value="ECO:0007669"/>
    <property type="project" value="TreeGrafter"/>
</dbReference>
<organism evidence="2 3">
    <name type="scientific">Sporomusa ovata</name>
    <dbReference type="NCBI Taxonomy" id="2378"/>
    <lineage>
        <taxon>Bacteria</taxon>
        <taxon>Bacillati</taxon>
        <taxon>Bacillota</taxon>
        <taxon>Negativicutes</taxon>
        <taxon>Selenomonadales</taxon>
        <taxon>Sporomusaceae</taxon>
        <taxon>Sporomusa</taxon>
    </lineage>
</organism>
<dbReference type="SUPFAM" id="SSF46600">
    <property type="entry name" value="C-terminal UvrC-binding domain of UvrB"/>
    <property type="match status" value="1"/>
</dbReference>
<dbReference type="GO" id="GO:0005507">
    <property type="term" value="F:copper ion binding"/>
    <property type="evidence" value="ECO:0007669"/>
    <property type="project" value="TreeGrafter"/>
</dbReference>
<dbReference type="GO" id="GO:0008270">
    <property type="term" value="F:zinc ion binding"/>
    <property type="evidence" value="ECO:0007669"/>
    <property type="project" value="TreeGrafter"/>
</dbReference>
<dbReference type="Pfam" id="PF02151">
    <property type="entry name" value="UVR"/>
    <property type="match status" value="1"/>
</dbReference>
<protein>
    <submittedName>
        <fullName evidence="2">Nucleotide excision repair protein, with UvrB/UvrC motif</fullName>
    </submittedName>
</protein>
<gene>
    <name evidence="2" type="ORF">SpAn4DRAFT_3430</name>
</gene>
<dbReference type="EMBL" id="CTRP01000005">
    <property type="protein sequence ID" value="CQR71564.1"/>
    <property type="molecule type" value="Genomic_DNA"/>
</dbReference>
<sequence>MLCDECQKEPACVHITKVINQQKIEKHLCEQCAQKAGEIMSKGIIFSSKFSIHDFLKEMFDYTLTENARPTLEPVCSDCGLSYSEFCQSGKFGCSGCYQAFAGQLEPLIKRIHGTAAHTGKVPKRGGRRLGVEQQIKRLRHKLEQHVTHEEYELAAQLRDEIKILERQLVADSDASEQ</sequence>
<dbReference type="Proteomes" id="UP000049855">
    <property type="component" value="Unassembled WGS sequence"/>
</dbReference>
<dbReference type="PANTHER" id="PTHR38430:SF1">
    <property type="entry name" value="PROTEIN-ARGININE KINASE ACTIVATOR PROTEIN"/>
    <property type="match status" value="1"/>
</dbReference>
<feature type="domain" description="UVR" evidence="1">
    <location>
        <begin position="133"/>
        <end position="168"/>
    </location>
</feature>
<dbReference type="InterPro" id="IPR036876">
    <property type="entry name" value="UVR_dom_sf"/>
</dbReference>
<dbReference type="PROSITE" id="PS50151">
    <property type="entry name" value="UVR"/>
    <property type="match status" value="1"/>
</dbReference>
<dbReference type="Gene3D" id="4.10.860.10">
    <property type="entry name" value="UVR domain"/>
    <property type="match status" value="1"/>
</dbReference>
<dbReference type="InterPro" id="IPR025542">
    <property type="entry name" value="YacH"/>
</dbReference>
<name>A0A0U1KY20_9FIRM</name>
<evidence type="ECO:0000313" key="3">
    <source>
        <dbReference type="Proteomes" id="UP000049855"/>
    </source>
</evidence>
<keyword evidence="3" id="KW-1185">Reference proteome</keyword>
<reference evidence="3" key="1">
    <citation type="submission" date="2015-03" db="EMBL/GenBank/DDBJ databases">
        <authorList>
            <person name="Nijsse Bart"/>
        </authorList>
    </citation>
    <scope>NUCLEOTIDE SEQUENCE [LARGE SCALE GENOMIC DNA]</scope>
</reference>
<accession>A0A0U1KY20</accession>
<dbReference type="AlphaFoldDB" id="A0A0U1KY20"/>
<proteinExistence type="predicted"/>
<dbReference type="PIRSF" id="PIRSF015034">
    <property type="entry name" value="YacH"/>
    <property type="match status" value="1"/>
</dbReference>
<evidence type="ECO:0000259" key="1">
    <source>
        <dbReference type="PROSITE" id="PS50151"/>
    </source>
</evidence>
<dbReference type="GO" id="GO:1990169">
    <property type="term" value="P:stress response to copper ion"/>
    <property type="evidence" value="ECO:0007669"/>
    <property type="project" value="TreeGrafter"/>
</dbReference>
<evidence type="ECO:0000313" key="2">
    <source>
        <dbReference type="EMBL" id="CQR71564.1"/>
    </source>
</evidence>
<dbReference type="PANTHER" id="PTHR38430">
    <property type="entry name" value="PROTEIN-ARGININE KINASE ACTIVATOR PROTEIN"/>
    <property type="match status" value="1"/>
</dbReference>
<dbReference type="RefSeq" id="WP_021168651.1">
    <property type="nucleotide sequence ID" value="NZ_CTRP01000005.1"/>
</dbReference>
<dbReference type="InterPro" id="IPR001943">
    <property type="entry name" value="UVR_dom"/>
</dbReference>
<dbReference type="GO" id="GO:1990170">
    <property type="term" value="P:stress response to cadmium ion"/>
    <property type="evidence" value="ECO:0007669"/>
    <property type="project" value="TreeGrafter"/>
</dbReference>